<evidence type="ECO:0000256" key="1">
    <source>
        <dbReference type="SAM" id="Phobius"/>
    </source>
</evidence>
<evidence type="ECO:0000313" key="2">
    <source>
        <dbReference type="EMBL" id="QBZ69027.1"/>
    </source>
</evidence>
<keyword evidence="3" id="KW-1185">Reference proteome</keyword>
<keyword evidence="1" id="KW-0812">Transmembrane</keyword>
<proteinExistence type="predicted"/>
<organism evidence="2 3">
    <name type="scientific">Enterococcus phage vB_EfaP_Ef7.2</name>
    <dbReference type="NCBI Taxonomy" id="2546618"/>
    <lineage>
        <taxon>Viruses</taxon>
        <taxon>Duplodnaviria</taxon>
        <taxon>Heunggongvirae</taxon>
        <taxon>Uroviricota</taxon>
        <taxon>Caudoviricetes</taxon>
        <taxon>Rountreeviridae</taxon>
        <taxon>Sarlesvirinae</taxon>
        <taxon>Copernicusvirus</taxon>
        <taxon>Copernicusvirus Ef72</taxon>
    </lineage>
</organism>
<feature type="transmembrane region" description="Helical" evidence="1">
    <location>
        <begin position="7"/>
        <end position="29"/>
    </location>
</feature>
<dbReference type="KEGG" id="vg:56214432"/>
<accession>A0A4D6DRS7</accession>
<evidence type="ECO:0000313" key="3">
    <source>
        <dbReference type="Proteomes" id="UP000297040"/>
    </source>
</evidence>
<protein>
    <submittedName>
        <fullName evidence="2">Uncharacterized protein</fullName>
    </submittedName>
</protein>
<dbReference type="Proteomes" id="UP000297040">
    <property type="component" value="Segment"/>
</dbReference>
<feature type="transmembrane region" description="Helical" evidence="1">
    <location>
        <begin position="35"/>
        <end position="53"/>
    </location>
</feature>
<keyword evidence="1" id="KW-1133">Transmembrane helix</keyword>
<name>A0A4D6DRS7_9CAUD</name>
<dbReference type="EMBL" id="MK721183">
    <property type="protein sequence ID" value="QBZ69027.1"/>
    <property type="molecule type" value="Genomic_DNA"/>
</dbReference>
<sequence length="54" mass="6089">MTILEKITLLIIIIATAVLTSSIISALALFLPFNIFIFVSFFILVLVMTVWIIF</sequence>
<reference evidence="2 3" key="1">
    <citation type="submission" date="2019-03" db="EMBL/GenBank/DDBJ databases">
        <title>Bacteriophages that Target Cytolytic Enterococcus faecalis Reduce Features of Ethanol-induced Liver Disease.</title>
        <authorList>
            <person name="Fouts D.E."/>
            <person name="Duan Y."/>
            <person name="White R.C."/>
            <person name="Nguyen K."/>
            <person name="Singh I."/>
            <person name="Schnabl B."/>
        </authorList>
    </citation>
    <scope>NUCLEOTIDE SEQUENCE [LARGE SCALE GENOMIC DNA]</scope>
</reference>
<dbReference type="RefSeq" id="YP_009908867.1">
    <property type="nucleotide sequence ID" value="NC_049934.1"/>
</dbReference>
<dbReference type="GeneID" id="56214432"/>
<keyword evidence="1" id="KW-0472">Membrane</keyword>